<dbReference type="EMBL" id="CP033713">
    <property type="protein sequence ID" value="AYW92280.1"/>
    <property type="molecule type" value="Genomic_DNA"/>
</dbReference>
<proteinExistence type="predicted"/>
<organism evidence="1 2">
    <name type="scientific">Yersinia pseudotuberculosis</name>
    <dbReference type="NCBI Taxonomy" id="633"/>
    <lineage>
        <taxon>Bacteria</taxon>
        <taxon>Pseudomonadati</taxon>
        <taxon>Pseudomonadota</taxon>
        <taxon>Gammaproteobacteria</taxon>
        <taxon>Enterobacterales</taxon>
        <taxon>Yersiniaceae</taxon>
        <taxon>Yersinia</taxon>
    </lineage>
</organism>
<sequence>MLIRRGLLQKRTDISAIDQRGLWWNLGASHMNKVVRKNDLEQGGLLSLSALNYFLLTNAVIQERY</sequence>
<protein>
    <submittedName>
        <fullName evidence="1">Uncharacterized protein</fullName>
    </submittedName>
</protein>
<name>A0ABM7AI86_YERPU</name>
<dbReference type="Proteomes" id="UP000268669">
    <property type="component" value="Chromosome"/>
</dbReference>
<evidence type="ECO:0000313" key="1">
    <source>
        <dbReference type="EMBL" id="AYW92280.1"/>
    </source>
</evidence>
<accession>A0ABM7AI86</accession>
<evidence type="ECO:0000313" key="2">
    <source>
        <dbReference type="Proteomes" id="UP000268669"/>
    </source>
</evidence>
<keyword evidence="2" id="KW-1185">Reference proteome</keyword>
<reference evidence="1" key="1">
    <citation type="submission" date="2018-11" db="EMBL/GenBank/DDBJ databases">
        <title>FDA dAtabase for Regulatory Grade micrObial Sequences (FDA-ARGOS): Supporting development and validation of Infectious Disease Dx tests.</title>
        <authorList>
            <person name="Bliska J."/>
            <person name="Cleland M.-M."/>
            <person name="Tallon L."/>
            <person name="Sadzewicz L."/>
            <person name="Zhao X."/>
            <person name="Vavikolanu K."/>
            <person name="Mehta A."/>
            <person name="Aluvathingal J."/>
            <person name="Nadendla S."/>
            <person name="Yan Y."/>
            <person name="Sichtig H."/>
        </authorList>
    </citation>
    <scope>NUCLEOTIDE SEQUENCE [LARGE SCALE GENOMIC DNA]</scope>
    <source>
        <strain evidence="1">FDAARGOS_581</strain>
    </source>
</reference>
<gene>
    <name evidence="1" type="ORF">EGX47_13920</name>
</gene>